<keyword evidence="2" id="KW-1185">Reference proteome</keyword>
<reference evidence="1 2" key="1">
    <citation type="submission" date="2018-07" db="EMBL/GenBank/DDBJ databases">
        <title>The genomes of Aspergillus section Nigri reveals drivers in fungal speciation.</title>
        <authorList>
            <consortium name="DOE Joint Genome Institute"/>
            <person name="Vesth T.C."/>
            <person name="Nybo J."/>
            <person name="Theobald S."/>
            <person name="Brandl J."/>
            <person name="Frisvad J.C."/>
            <person name="Nielsen K.F."/>
            <person name="Lyhne E.K."/>
            <person name="Kogle M.E."/>
            <person name="Kuo A."/>
            <person name="Riley R."/>
            <person name="Clum A."/>
            <person name="Nolan M."/>
            <person name="Lipzen A."/>
            <person name="Salamov A."/>
            <person name="Henrissat B."/>
            <person name="Wiebenga A."/>
            <person name="De vries R.P."/>
            <person name="Grigoriev I.V."/>
            <person name="Mortensen U.H."/>
            <person name="Andersen M.R."/>
            <person name="Baker S.E."/>
        </authorList>
    </citation>
    <scope>NUCLEOTIDE SEQUENCE [LARGE SCALE GENOMIC DNA]</scope>
    <source>
        <strain evidence="1 2">CBS 139.54b</strain>
    </source>
</reference>
<dbReference type="Proteomes" id="UP000253729">
    <property type="component" value="Unassembled WGS sequence"/>
</dbReference>
<name>A0A3F3QJA5_9EURO</name>
<protein>
    <submittedName>
        <fullName evidence="1">Uncharacterized protein</fullName>
    </submittedName>
</protein>
<dbReference type="GeneID" id="38132521"/>
<gene>
    <name evidence="1" type="ORF">BDQ94DRAFT_132927</name>
</gene>
<dbReference type="AlphaFoldDB" id="A0A3F3QJA5"/>
<evidence type="ECO:0000313" key="1">
    <source>
        <dbReference type="EMBL" id="RDH39353.1"/>
    </source>
</evidence>
<sequence>MQGVRFMCPGMCVCCSSQGKTPPNHSVETVLALSICLSSSFHQCHSCRLHDQSLLTLYR</sequence>
<accession>A0A3F3QJA5</accession>
<organism evidence="1 2">
    <name type="scientific">Aspergillus welwitschiae</name>
    <dbReference type="NCBI Taxonomy" id="1341132"/>
    <lineage>
        <taxon>Eukaryota</taxon>
        <taxon>Fungi</taxon>
        <taxon>Dikarya</taxon>
        <taxon>Ascomycota</taxon>
        <taxon>Pezizomycotina</taxon>
        <taxon>Eurotiomycetes</taxon>
        <taxon>Eurotiomycetidae</taxon>
        <taxon>Eurotiales</taxon>
        <taxon>Aspergillaceae</taxon>
        <taxon>Aspergillus</taxon>
        <taxon>Aspergillus subgen. Circumdati</taxon>
    </lineage>
</organism>
<proteinExistence type="predicted"/>
<dbReference type="EMBL" id="KZ852032">
    <property type="protein sequence ID" value="RDH39353.1"/>
    <property type="molecule type" value="Genomic_DNA"/>
</dbReference>
<evidence type="ECO:0000313" key="2">
    <source>
        <dbReference type="Proteomes" id="UP000253729"/>
    </source>
</evidence>
<dbReference type="RefSeq" id="XP_026632375.1">
    <property type="nucleotide sequence ID" value="XM_026764165.1"/>
</dbReference>